<gene>
    <name evidence="1" type="ORF">DHETER_LOCUS1006</name>
</gene>
<evidence type="ECO:0000313" key="2">
    <source>
        <dbReference type="Proteomes" id="UP000789702"/>
    </source>
</evidence>
<evidence type="ECO:0000313" key="1">
    <source>
        <dbReference type="EMBL" id="CAG8454513.1"/>
    </source>
</evidence>
<keyword evidence="2" id="KW-1185">Reference proteome</keyword>
<accession>A0ACA9K5X6</accession>
<reference evidence="1" key="1">
    <citation type="submission" date="2021-06" db="EMBL/GenBank/DDBJ databases">
        <authorList>
            <person name="Kallberg Y."/>
            <person name="Tangrot J."/>
            <person name="Rosling A."/>
        </authorList>
    </citation>
    <scope>NUCLEOTIDE SEQUENCE</scope>
    <source>
        <strain evidence="1">IL203A</strain>
    </source>
</reference>
<protein>
    <submittedName>
        <fullName evidence="1">1663_t:CDS:1</fullName>
    </submittedName>
</protein>
<dbReference type="Proteomes" id="UP000789702">
    <property type="component" value="Unassembled WGS sequence"/>
</dbReference>
<proteinExistence type="predicted"/>
<dbReference type="EMBL" id="CAJVPU010000558">
    <property type="protein sequence ID" value="CAG8454513.1"/>
    <property type="molecule type" value="Genomic_DNA"/>
</dbReference>
<comment type="caution">
    <text evidence="1">The sequence shown here is derived from an EMBL/GenBank/DDBJ whole genome shotgun (WGS) entry which is preliminary data.</text>
</comment>
<sequence>MGLPWYTLVLQIEGIFYGENLLQPLLQNLEQKYQEWPEHQQTEARKALNNIIDSPLITLQNPQVVRTKGRPFGAQNWQPTSSTTRDFSGFELVDNKVRQYSICKQSGHNAHTCLNRSTE</sequence>
<organism evidence="1 2">
    <name type="scientific">Dentiscutata heterogama</name>
    <dbReference type="NCBI Taxonomy" id="1316150"/>
    <lineage>
        <taxon>Eukaryota</taxon>
        <taxon>Fungi</taxon>
        <taxon>Fungi incertae sedis</taxon>
        <taxon>Mucoromycota</taxon>
        <taxon>Glomeromycotina</taxon>
        <taxon>Glomeromycetes</taxon>
        <taxon>Diversisporales</taxon>
        <taxon>Gigasporaceae</taxon>
        <taxon>Dentiscutata</taxon>
    </lineage>
</organism>
<name>A0ACA9K5X6_9GLOM</name>